<dbReference type="CDD" id="cd12148">
    <property type="entry name" value="fungal_TF_MHR"/>
    <property type="match status" value="1"/>
</dbReference>
<dbReference type="CDD" id="cd00067">
    <property type="entry name" value="GAL4"/>
    <property type="match status" value="1"/>
</dbReference>
<dbReference type="GO" id="GO:0003677">
    <property type="term" value="F:DNA binding"/>
    <property type="evidence" value="ECO:0007669"/>
    <property type="project" value="UniProtKB-KW"/>
</dbReference>
<dbReference type="GO" id="GO:0005634">
    <property type="term" value="C:nucleus"/>
    <property type="evidence" value="ECO:0007669"/>
    <property type="project" value="UniProtKB-SubCell"/>
</dbReference>
<dbReference type="GO" id="GO:0006351">
    <property type="term" value="P:DNA-templated transcription"/>
    <property type="evidence" value="ECO:0007669"/>
    <property type="project" value="InterPro"/>
</dbReference>
<dbReference type="GO" id="GO:0008270">
    <property type="term" value="F:zinc ion binding"/>
    <property type="evidence" value="ECO:0007669"/>
    <property type="project" value="InterPro"/>
</dbReference>
<keyword evidence="2" id="KW-0479">Metal-binding</keyword>
<reference evidence="10" key="1">
    <citation type="journal article" date="2021" name="Nat. Commun.">
        <title>Genetic determinants of endophytism in the Arabidopsis root mycobiome.</title>
        <authorList>
            <person name="Mesny F."/>
            <person name="Miyauchi S."/>
            <person name="Thiergart T."/>
            <person name="Pickel B."/>
            <person name="Atanasova L."/>
            <person name="Karlsson M."/>
            <person name="Huettel B."/>
            <person name="Barry K.W."/>
            <person name="Haridas S."/>
            <person name="Chen C."/>
            <person name="Bauer D."/>
            <person name="Andreopoulos W."/>
            <person name="Pangilinan J."/>
            <person name="LaButti K."/>
            <person name="Riley R."/>
            <person name="Lipzen A."/>
            <person name="Clum A."/>
            <person name="Drula E."/>
            <person name="Henrissat B."/>
            <person name="Kohler A."/>
            <person name="Grigoriev I.V."/>
            <person name="Martin F.M."/>
            <person name="Hacquard S."/>
        </authorList>
    </citation>
    <scope>NUCLEOTIDE SEQUENCE</scope>
    <source>
        <strain evidence="10">MPI-CAGE-CH-0235</strain>
    </source>
</reference>
<evidence type="ECO:0000256" key="5">
    <source>
        <dbReference type="ARBA" id="ARBA00023125"/>
    </source>
</evidence>
<dbReference type="InterPro" id="IPR036864">
    <property type="entry name" value="Zn2-C6_fun-type_DNA-bd_sf"/>
</dbReference>
<evidence type="ECO:0000313" key="10">
    <source>
        <dbReference type="EMBL" id="KAH7304057.1"/>
    </source>
</evidence>
<dbReference type="Gene3D" id="4.10.240.10">
    <property type="entry name" value="Zn(2)-C6 fungal-type DNA-binding domain"/>
    <property type="match status" value="1"/>
</dbReference>
<evidence type="ECO:0000256" key="4">
    <source>
        <dbReference type="ARBA" id="ARBA00023015"/>
    </source>
</evidence>
<feature type="domain" description="Zn(2)-C6 fungal-type" evidence="9">
    <location>
        <begin position="12"/>
        <end position="42"/>
    </location>
</feature>
<comment type="caution">
    <text evidence="10">The sequence shown here is derived from an EMBL/GenBank/DDBJ whole genome shotgun (WGS) entry which is preliminary data.</text>
</comment>
<evidence type="ECO:0000256" key="1">
    <source>
        <dbReference type="ARBA" id="ARBA00004123"/>
    </source>
</evidence>
<dbReference type="PANTHER" id="PTHR31313">
    <property type="entry name" value="TY1 ENHANCER ACTIVATOR"/>
    <property type="match status" value="1"/>
</dbReference>
<evidence type="ECO:0000256" key="8">
    <source>
        <dbReference type="SAM" id="Coils"/>
    </source>
</evidence>
<dbReference type="Pfam" id="PF00172">
    <property type="entry name" value="Zn_clus"/>
    <property type="match status" value="1"/>
</dbReference>
<dbReference type="PROSITE" id="PS50048">
    <property type="entry name" value="ZN2_CY6_FUNGAL_2"/>
    <property type="match status" value="1"/>
</dbReference>
<feature type="coiled-coil region" evidence="8">
    <location>
        <begin position="51"/>
        <end position="78"/>
    </location>
</feature>
<keyword evidence="8" id="KW-0175">Coiled coil</keyword>
<protein>
    <submittedName>
        <fullName evidence="10">Fungal-specific transcription factor domain-containing protein</fullName>
    </submittedName>
</protein>
<accession>A0A8K0WK19</accession>
<evidence type="ECO:0000256" key="6">
    <source>
        <dbReference type="ARBA" id="ARBA00023163"/>
    </source>
</evidence>
<dbReference type="InterPro" id="IPR001138">
    <property type="entry name" value="Zn2Cys6_DnaBD"/>
</dbReference>
<keyword evidence="6" id="KW-0804">Transcription</keyword>
<dbReference type="InterPro" id="IPR007219">
    <property type="entry name" value="XnlR_reg_dom"/>
</dbReference>
<sequence length="612" mass="67924">MQRGARINRGLTCTNCRVRKTKCDGTQPGCKTCEVYRDKCRSEKPPPLSQILEMAKKLQDAEARAEQLQSALDKAIAANQLPSDATQTRANANWEDGETIVHVAPEQPMTGPETRNPQSELSQDASGKLCYYGPTSAVHEPFPLPENGESEVAPGTVSTGSPVGNRQLPAADALDPRAWEQFALGNATLHTDIPREVVAQLLQVYWTWIAPTFMWVYRPAFMRDMIMGGQYYSPFLLTVLCSHAARYGYQRTGEFLVLGARTLLATEITKPSSIATFQALLQLSARELACSSVSQAWLYSGMAFRMVSDLGLQHSGGTMRNDSRHTAEDIEIRKRLFWSCYVWDKAISLFLGRMPALTELPIDYSTDFEPADDAEEFEPWSPSQGDSVHLTKLAPGEYPPTQCRVLSCFSNYCKLAVIISDIILCLYSRTTQPDTIGAVKHLKLRLDDSRESSPAHLKCVPYSLPEELCALFEKTFGSLRMTYMMAYCVYTGATVMVQDVRRGDVDAVAKLQTFMGALQQAITTCPLVQRSIEILRNSLSFKAPAANHQPVYGSLSPEECIAFQHHLPAFPYHDVSGSNGGGDPYGGSVDTMSFLECFPESNWEATTEYWEL</sequence>
<dbReference type="OrthoDB" id="4161332at2759"/>
<dbReference type="SMART" id="SM00066">
    <property type="entry name" value="GAL4"/>
    <property type="match status" value="1"/>
</dbReference>
<dbReference type="EMBL" id="JAGPNK010000026">
    <property type="protein sequence ID" value="KAH7304057.1"/>
    <property type="molecule type" value="Genomic_DNA"/>
</dbReference>
<dbReference type="PROSITE" id="PS00463">
    <property type="entry name" value="ZN2_CY6_FUNGAL_1"/>
    <property type="match status" value="1"/>
</dbReference>
<evidence type="ECO:0000256" key="3">
    <source>
        <dbReference type="ARBA" id="ARBA00022833"/>
    </source>
</evidence>
<dbReference type="AlphaFoldDB" id="A0A8K0WK19"/>
<dbReference type="PANTHER" id="PTHR31313:SF85">
    <property type="entry name" value="ZN(II)2CYS6 TRANSCRIPTION FACTOR (EUROFUNG)"/>
    <property type="match status" value="1"/>
</dbReference>
<keyword evidence="11" id="KW-1185">Reference proteome</keyword>
<dbReference type="Pfam" id="PF04082">
    <property type="entry name" value="Fungal_trans"/>
    <property type="match status" value="1"/>
</dbReference>
<keyword evidence="4" id="KW-0805">Transcription regulation</keyword>
<dbReference type="Proteomes" id="UP000813444">
    <property type="component" value="Unassembled WGS sequence"/>
</dbReference>
<dbReference type="SUPFAM" id="SSF57701">
    <property type="entry name" value="Zn2/Cys6 DNA-binding domain"/>
    <property type="match status" value="1"/>
</dbReference>
<keyword evidence="5" id="KW-0238">DNA-binding</keyword>
<keyword evidence="7" id="KW-0539">Nucleus</keyword>
<comment type="subcellular location">
    <subcellularLocation>
        <location evidence="1">Nucleus</location>
    </subcellularLocation>
</comment>
<proteinExistence type="predicted"/>
<keyword evidence="3" id="KW-0862">Zinc</keyword>
<organism evidence="10 11">
    <name type="scientific">Stachybotrys elegans</name>
    <dbReference type="NCBI Taxonomy" id="80388"/>
    <lineage>
        <taxon>Eukaryota</taxon>
        <taxon>Fungi</taxon>
        <taxon>Dikarya</taxon>
        <taxon>Ascomycota</taxon>
        <taxon>Pezizomycotina</taxon>
        <taxon>Sordariomycetes</taxon>
        <taxon>Hypocreomycetidae</taxon>
        <taxon>Hypocreales</taxon>
        <taxon>Stachybotryaceae</taxon>
        <taxon>Stachybotrys</taxon>
    </lineage>
</organism>
<dbReference type="InterPro" id="IPR051615">
    <property type="entry name" value="Transcr_Regulatory_Elem"/>
</dbReference>
<gene>
    <name evidence="10" type="ORF">B0I35DRAFT_465394</name>
</gene>
<evidence type="ECO:0000256" key="2">
    <source>
        <dbReference type="ARBA" id="ARBA00022723"/>
    </source>
</evidence>
<evidence type="ECO:0000256" key="7">
    <source>
        <dbReference type="ARBA" id="ARBA00023242"/>
    </source>
</evidence>
<dbReference type="SMART" id="SM00906">
    <property type="entry name" value="Fungal_trans"/>
    <property type="match status" value="1"/>
</dbReference>
<dbReference type="GO" id="GO:0000981">
    <property type="term" value="F:DNA-binding transcription factor activity, RNA polymerase II-specific"/>
    <property type="evidence" value="ECO:0007669"/>
    <property type="project" value="InterPro"/>
</dbReference>
<evidence type="ECO:0000313" key="11">
    <source>
        <dbReference type="Proteomes" id="UP000813444"/>
    </source>
</evidence>
<evidence type="ECO:0000259" key="9">
    <source>
        <dbReference type="PROSITE" id="PS50048"/>
    </source>
</evidence>
<name>A0A8K0WK19_9HYPO</name>